<dbReference type="Proteomes" id="UP000292781">
    <property type="component" value="Unassembled WGS sequence"/>
</dbReference>
<dbReference type="PIRSF" id="PIRSF010372">
    <property type="entry name" value="PaiB"/>
    <property type="match status" value="1"/>
</dbReference>
<dbReference type="SUPFAM" id="SSF50475">
    <property type="entry name" value="FMN-binding split barrel"/>
    <property type="match status" value="1"/>
</dbReference>
<keyword evidence="2" id="KW-1185">Reference proteome</keyword>
<proteinExistence type="predicted"/>
<dbReference type="EMBL" id="SJFN01000008">
    <property type="protein sequence ID" value="TBW39273.1"/>
    <property type="molecule type" value="Genomic_DNA"/>
</dbReference>
<organism evidence="1 2">
    <name type="scientific">Siculibacillus lacustris</name>
    <dbReference type="NCBI Taxonomy" id="1549641"/>
    <lineage>
        <taxon>Bacteria</taxon>
        <taxon>Pseudomonadati</taxon>
        <taxon>Pseudomonadota</taxon>
        <taxon>Alphaproteobacteria</taxon>
        <taxon>Hyphomicrobiales</taxon>
        <taxon>Ancalomicrobiaceae</taxon>
        <taxon>Siculibacillus</taxon>
    </lineage>
</organism>
<dbReference type="Gene3D" id="2.30.110.10">
    <property type="entry name" value="Electron Transport, Fmn-binding Protein, Chain A"/>
    <property type="match status" value="1"/>
</dbReference>
<comment type="caution">
    <text evidence="1">The sequence shown here is derived from an EMBL/GenBank/DDBJ whole genome shotgun (WGS) entry which is preliminary data.</text>
</comment>
<dbReference type="RefSeq" id="WP_131307682.1">
    <property type="nucleotide sequence ID" value="NZ_SJFN01000008.1"/>
</dbReference>
<protein>
    <submittedName>
        <fullName evidence="1">FMN-binding negative transcriptional regulator</fullName>
    </submittedName>
</protein>
<accession>A0A4Q9VW25</accession>
<name>A0A4Q9VW25_9HYPH</name>
<evidence type="ECO:0000313" key="2">
    <source>
        <dbReference type="Proteomes" id="UP000292781"/>
    </source>
</evidence>
<dbReference type="OrthoDB" id="9794948at2"/>
<dbReference type="Pfam" id="PF04299">
    <property type="entry name" value="FMN_bind_2"/>
    <property type="match status" value="1"/>
</dbReference>
<dbReference type="PANTHER" id="PTHR35802">
    <property type="entry name" value="PROTEASE SYNTHASE AND SPORULATION PROTEIN PAI 2"/>
    <property type="match status" value="1"/>
</dbReference>
<sequence>MYRPPAFDETRLPLLHAAIAAARLATLVAHDGDGLLADHLPLLLDPTRGPFGTLSGHLARANPQGAPAAEGRPVLAIFAGPDAYVSPSWYPSKAETHKVVPTWNYVAVHAHGRLRFFDDRDRLLALVTRLTEAHEAGRAAPWSVADAPPDFMASMLKGIVGFEIEIERLEGKRKLGQNRTPADRAGVIAGLAAEPGEAAKATAAAMGAAE</sequence>
<gene>
    <name evidence="1" type="ORF">EYW49_07225</name>
</gene>
<dbReference type="PANTHER" id="PTHR35802:SF1">
    <property type="entry name" value="PROTEASE SYNTHASE AND SPORULATION PROTEIN PAI 2"/>
    <property type="match status" value="1"/>
</dbReference>
<reference evidence="1 2" key="1">
    <citation type="submission" date="2019-02" db="EMBL/GenBank/DDBJ databases">
        <title>Siculibacillus lacustris gen. nov., sp. nov., a new rosette-forming bacterium isolated from a freshwater crater lake (Lake St. Ana, Romania).</title>
        <authorList>
            <person name="Felfoldi T."/>
            <person name="Marton Z."/>
            <person name="Szabo A."/>
            <person name="Mentes A."/>
            <person name="Boka K."/>
            <person name="Marialigeti K."/>
            <person name="Mathe I."/>
            <person name="Koncz M."/>
            <person name="Schumann P."/>
            <person name="Toth E."/>
        </authorList>
    </citation>
    <scope>NUCLEOTIDE SEQUENCE [LARGE SCALE GENOMIC DNA]</scope>
    <source>
        <strain evidence="1 2">SA-279</strain>
    </source>
</reference>
<dbReference type="InterPro" id="IPR007396">
    <property type="entry name" value="TR_PAI2-type"/>
</dbReference>
<evidence type="ECO:0000313" key="1">
    <source>
        <dbReference type="EMBL" id="TBW39273.1"/>
    </source>
</evidence>
<dbReference type="InterPro" id="IPR012349">
    <property type="entry name" value="Split_barrel_FMN-bd"/>
</dbReference>
<dbReference type="AlphaFoldDB" id="A0A4Q9VW25"/>